<comment type="caution">
    <text evidence="1">The sequence shown here is derived from an EMBL/GenBank/DDBJ whole genome shotgun (WGS) entry which is preliminary data.</text>
</comment>
<evidence type="ECO:0000313" key="2">
    <source>
        <dbReference type="Proteomes" id="UP000654918"/>
    </source>
</evidence>
<keyword evidence="2" id="KW-1185">Reference proteome</keyword>
<dbReference type="Proteomes" id="UP000654918">
    <property type="component" value="Unassembled WGS sequence"/>
</dbReference>
<accession>A0A8H6KKP8</accession>
<dbReference type="EMBL" id="WIGO01000060">
    <property type="protein sequence ID" value="KAF6833292.1"/>
    <property type="molecule type" value="Genomic_DNA"/>
</dbReference>
<protein>
    <submittedName>
        <fullName evidence="1">Uncharacterized protein</fullName>
    </submittedName>
</protein>
<gene>
    <name evidence="1" type="ORF">CPLU01_05643</name>
</gene>
<reference evidence="1" key="1">
    <citation type="journal article" date="2020" name="Phytopathology">
        <title>Genome Sequence Resources of Colletotrichum truncatum, C. plurivorum, C. musicola, and C. sojae: Four Species Pathogenic to Soybean (Glycine max).</title>
        <authorList>
            <person name="Rogerio F."/>
            <person name="Boufleur T.R."/>
            <person name="Ciampi-Guillardi M."/>
            <person name="Sukno S.A."/>
            <person name="Thon M.R."/>
            <person name="Massola Junior N.S."/>
            <person name="Baroncelli R."/>
        </authorList>
    </citation>
    <scope>NUCLEOTIDE SEQUENCE</scope>
    <source>
        <strain evidence="1">LFN00145</strain>
    </source>
</reference>
<evidence type="ECO:0000313" key="1">
    <source>
        <dbReference type="EMBL" id="KAF6833292.1"/>
    </source>
</evidence>
<dbReference type="AlphaFoldDB" id="A0A8H6KKP8"/>
<proteinExistence type="predicted"/>
<organism evidence="1 2">
    <name type="scientific">Colletotrichum plurivorum</name>
    <dbReference type="NCBI Taxonomy" id="2175906"/>
    <lineage>
        <taxon>Eukaryota</taxon>
        <taxon>Fungi</taxon>
        <taxon>Dikarya</taxon>
        <taxon>Ascomycota</taxon>
        <taxon>Pezizomycotina</taxon>
        <taxon>Sordariomycetes</taxon>
        <taxon>Hypocreomycetidae</taxon>
        <taxon>Glomerellales</taxon>
        <taxon>Glomerellaceae</taxon>
        <taxon>Colletotrichum</taxon>
        <taxon>Colletotrichum orchidearum species complex</taxon>
    </lineage>
</organism>
<name>A0A8H6KKP8_9PEZI</name>
<sequence>MYLLLAVLQVDTDQKIRPRPVRTVLLLTTGTSASLPDVPFVSWLKLTSLTLSKVFRAPISQ</sequence>